<dbReference type="AlphaFoldDB" id="A0A8J2L9X7"/>
<protein>
    <recommendedName>
        <fullName evidence="1">HAT C-terminal dimerisation domain-containing protein</fullName>
    </recommendedName>
</protein>
<keyword evidence="3" id="KW-1185">Reference proteome</keyword>
<gene>
    <name evidence="2" type="ORF">AFUS01_LOCUS38014</name>
</gene>
<name>A0A8J2L9X7_9HEXA</name>
<evidence type="ECO:0000313" key="3">
    <source>
        <dbReference type="Proteomes" id="UP000708208"/>
    </source>
</evidence>
<dbReference type="Pfam" id="PF05699">
    <property type="entry name" value="Dimer_Tnp_hAT"/>
    <property type="match status" value="1"/>
</dbReference>
<feature type="non-terminal residue" evidence="2">
    <location>
        <position position="1"/>
    </location>
</feature>
<dbReference type="EMBL" id="CAJVCH010545971">
    <property type="protein sequence ID" value="CAG7828063.1"/>
    <property type="molecule type" value="Genomic_DNA"/>
</dbReference>
<organism evidence="2 3">
    <name type="scientific">Allacma fusca</name>
    <dbReference type="NCBI Taxonomy" id="39272"/>
    <lineage>
        <taxon>Eukaryota</taxon>
        <taxon>Metazoa</taxon>
        <taxon>Ecdysozoa</taxon>
        <taxon>Arthropoda</taxon>
        <taxon>Hexapoda</taxon>
        <taxon>Collembola</taxon>
        <taxon>Symphypleona</taxon>
        <taxon>Sminthuridae</taxon>
        <taxon>Allacma</taxon>
    </lineage>
</organism>
<dbReference type="Proteomes" id="UP000708208">
    <property type="component" value="Unassembled WGS sequence"/>
</dbReference>
<evidence type="ECO:0000313" key="2">
    <source>
        <dbReference type="EMBL" id="CAG7828063.1"/>
    </source>
</evidence>
<feature type="domain" description="HAT C-terminal dimerisation" evidence="1">
    <location>
        <begin position="28"/>
        <end position="74"/>
    </location>
</feature>
<dbReference type="GO" id="GO:0046983">
    <property type="term" value="F:protein dimerization activity"/>
    <property type="evidence" value="ECO:0007669"/>
    <property type="project" value="InterPro"/>
</dbReference>
<reference evidence="2" key="1">
    <citation type="submission" date="2021-06" db="EMBL/GenBank/DDBJ databases">
        <authorList>
            <person name="Hodson N. C."/>
            <person name="Mongue J. A."/>
            <person name="Jaron S. K."/>
        </authorList>
    </citation>
    <scope>NUCLEOTIDE SEQUENCE</scope>
</reference>
<proteinExistence type="predicted"/>
<accession>A0A8J2L9X7</accession>
<sequence>MFGFASKNSPEDELTKYLGQKAVCPQLLKKEVTGIDGVLGWWKIHENEFPNLAKMAKDYLGILGSGGAIEHFFVREGIS</sequence>
<evidence type="ECO:0000259" key="1">
    <source>
        <dbReference type="Pfam" id="PF05699"/>
    </source>
</evidence>
<dbReference type="InterPro" id="IPR008906">
    <property type="entry name" value="HATC_C_dom"/>
</dbReference>
<comment type="caution">
    <text evidence="2">The sequence shown here is derived from an EMBL/GenBank/DDBJ whole genome shotgun (WGS) entry which is preliminary data.</text>
</comment>
<dbReference type="OrthoDB" id="1607513at2759"/>